<dbReference type="SUPFAM" id="SSF51735">
    <property type="entry name" value="NAD(P)-binding Rossmann-fold domains"/>
    <property type="match status" value="1"/>
</dbReference>
<accession>A0A1F5LD22</accession>
<dbReference type="SUPFAM" id="SSF52413">
    <property type="entry name" value="UDP-glucose/GDP-mannose dehydrogenase C-terminal domain"/>
    <property type="match status" value="1"/>
</dbReference>
<evidence type="ECO:0000259" key="7">
    <source>
        <dbReference type="Pfam" id="PF03721"/>
    </source>
</evidence>
<evidence type="ECO:0000256" key="2">
    <source>
        <dbReference type="ARBA" id="ARBA00023002"/>
    </source>
</evidence>
<evidence type="ECO:0000313" key="8">
    <source>
        <dbReference type="EMBL" id="OGE50910.1"/>
    </source>
</evidence>
<dbReference type="EMBL" id="LXJU01000015">
    <property type="protein sequence ID" value="OGE50910.1"/>
    <property type="molecule type" value="Genomic_DNA"/>
</dbReference>
<evidence type="ECO:0000256" key="3">
    <source>
        <dbReference type="ARBA" id="ARBA00023027"/>
    </source>
</evidence>
<reference evidence="8 9" key="1">
    <citation type="journal article" date="2016" name="Sci. Rep.">
        <title>Penicillium arizonense, a new, genome sequenced fungal species, reveals a high chemical diversity in secreted metabolites.</title>
        <authorList>
            <person name="Grijseels S."/>
            <person name="Nielsen J.C."/>
            <person name="Randelovic M."/>
            <person name="Nielsen J."/>
            <person name="Nielsen K.F."/>
            <person name="Workman M."/>
            <person name="Frisvad J.C."/>
        </authorList>
    </citation>
    <scope>NUCLEOTIDE SEQUENCE [LARGE SCALE GENOMIC DNA]</scope>
    <source>
        <strain evidence="8 9">CBS 141311</strain>
    </source>
</reference>
<dbReference type="Gene3D" id="3.40.50.720">
    <property type="entry name" value="NAD(P)-binding Rossmann-like Domain"/>
    <property type="match status" value="2"/>
</dbReference>
<sequence>MLHSEASGSQGLSALENPQNYVQALSRRRCSPRSFPYTSHHNSTRRQFIENAAVDCDKVSTGCLCDVEYNASPLPSMGEMILPAHGGRSKSPVVAVIGTGYIGFQLVATFGQKYKTIAFDIREDRIKDIASLVGREPNIICSTDAAQLVNATHFLIAVPTGLSYGSKEVDISPLHAALDTVGRYAQREATVVIESSVAVGMTRKLLGPLLVTKALKGGMSPEGIPKVISGLDDISPGSLASIESLYGSIFANLVKVSTPEVAEMTKLYENCQRMVCIAYANEMADACAVHNIDPFEVSSAAATKPFGYCPIVPGIGAGGSCIPINPYYLFLDGKFPLLKSATENTWNRPRVIADRIMASYWESRPERNGFSRLNPSILVVGVAFKPGQSSVTFSPGVALIQHLMTHWKAHVTFADPLVQSIPVPNVTRLDESKEWHKQRLEQFDIIIVAMKQDNLDWALLGGLEGVRLIMCCA</sequence>
<evidence type="ECO:0000256" key="4">
    <source>
        <dbReference type="PIRNR" id="PIRNR000124"/>
    </source>
</evidence>
<dbReference type="GO" id="GO:0000271">
    <property type="term" value="P:polysaccharide biosynthetic process"/>
    <property type="evidence" value="ECO:0007669"/>
    <property type="project" value="InterPro"/>
</dbReference>
<dbReference type="GO" id="GO:0016628">
    <property type="term" value="F:oxidoreductase activity, acting on the CH-CH group of donors, NAD or NADP as acceptor"/>
    <property type="evidence" value="ECO:0007669"/>
    <property type="project" value="InterPro"/>
</dbReference>
<dbReference type="PANTHER" id="PTHR43491">
    <property type="entry name" value="UDP-N-ACETYL-D-MANNOSAMINE DEHYDROGENASE"/>
    <property type="match status" value="1"/>
</dbReference>
<dbReference type="Proteomes" id="UP000177622">
    <property type="component" value="Unassembled WGS sequence"/>
</dbReference>
<feature type="domain" description="UDP-glucose/GDP-mannose dehydrogenase N-terminal" evidence="7">
    <location>
        <begin position="94"/>
        <end position="213"/>
    </location>
</feature>
<dbReference type="AlphaFoldDB" id="A0A1F5LD22"/>
<dbReference type="RefSeq" id="XP_022486356.1">
    <property type="nucleotide sequence ID" value="XM_022633898.1"/>
</dbReference>
<gene>
    <name evidence="8" type="ORF">PENARI_c015G10885</name>
</gene>
<name>A0A1F5LD22_PENAI</name>
<evidence type="ECO:0008006" key="10">
    <source>
        <dbReference type="Google" id="ProtNLM"/>
    </source>
</evidence>
<dbReference type="Pfam" id="PF03720">
    <property type="entry name" value="UDPG_MGDP_dh_C"/>
    <property type="match status" value="1"/>
</dbReference>
<dbReference type="GO" id="GO:0051287">
    <property type="term" value="F:NAD binding"/>
    <property type="evidence" value="ECO:0007669"/>
    <property type="project" value="InterPro"/>
</dbReference>
<dbReference type="OrthoDB" id="5059218at2759"/>
<dbReference type="Pfam" id="PF03721">
    <property type="entry name" value="UDPG_MGDP_dh_N"/>
    <property type="match status" value="1"/>
</dbReference>
<dbReference type="InterPro" id="IPR008927">
    <property type="entry name" value="6-PGluconate_DH-like_C_sf"/>
</dbReference>
<dbReference type="GO" id="GO:0016616">
    <property type="term" value="F:oxidoreductase activity, acting on the CH-OH group of donors, NAD or NADP as acceptor"/>
    <property type="evidence" value="ECO:0007669"/>
    <property type="project" value="InterPro"/>
</dbReference>
<dbReference type="InterPro" id="IPR028359">
    <property type="entry name" value="UDP_ManNAc/GlcNAc_DH"/>
</dbReference>
<dbReference type="SUPFAM" id="SSF48179">
    <property type="entry name" value="6-phosphogluconate dehydrogenase C-terminal domain-like"/>
    <property type="match status" value="1"/>
</dbReference>
<dbReference type="PIRSF" id="PIRSF500136">
    <property type="entry name" value="UDP_ManNAc_DH"/>
    <property type="match status" value="1"/>
</dbReference>
<dbReference type="STRING" id="1835702.A0A1F5LD22"/>
<dbReference type="GeneID" id="34578632"/>
<evidence type="ECO:0000259" key="6">
    <source>
        <dbReference type="Pfam" id="PF03720"/>
    </source>
</evidence>
<protein>
    <recommendedName>
        <fullName evidence="10">UDP-glucose/GDP-mannose dehydrogenase C-terminal domain-containing protein</fullName>
    </recommendedName>
</protein>
<dbReference type="InterPro" id="IPR001732">
    <property type="entry name" value="UDP-Glc/GDP-Man_DH_N"/>
</dbReference>
<evidence type="ECO:0000313" key="9">
    <source>
        <dbReference type="Proteomes" id="UP000177622"/>
    </source>
</evidence>
<comment type="similarity">
    <text evidence="1 4">Belongs to the UDP-glucose/GDP-mannose dehydrogenase family.</text>
</comment>
<proteinExistence type="inferred from homology"/>
<dbReference type="InterPro" id="IPR014027">
    <property type="entry name" value="UDP-Glc/GDP-Man_DH_C"/>
</dbReference>
<keyword evidence="2" id="KW-0560">Oxidoreductase</keyword>
<dbReference type="InterPro" id="IPR017476">
    <property type="entry name" value="UDP-Glc/GDP-Man"/>
</dbReference>
<evidence type="ECO:0000259" key="5">
    <source>
        <dbReference type="Pfam" id="PF00984"/>
    </source>
</evidence>
<evidence type="ECO:0000256" key="1">
    <source>
        <dbReference type="ARBA" id="ARBA00006601"/>
    </source>
</evidence>
<organism evidence="8 9">
    <name type="scientific">Penicillium arizonense</name>
    <dbReference type="NCBI Taxonomy" id="1835702"/>
    <lineage>
        <taxon>Eukaryota</taxon>
        <taxon>Fungi</taxon>
        <taxon>Dikarya</taxon>
        <taxon>Ascomycota</taxon>
        <taxon>Pezizomycotina</taxon>
        <taxon>Eurotiomycetes</taxon>
        <taxon>Eurotiomycetidae</taxon>
        <taxon>Eurotiales</taxon>
        <taxon>Aspergillaceae</taxon>
        <taxon>Penicillium</taxon>
    </lineage>
</organism>
<feature type="domain" description="UDP-glucose/GDP-mannose dehydrogenase dimerisation" evidence="5">
    <location>
        <begin position="261"/>
        <end position="330"/>
    </location>
</feature>
<dbReference type="InterPro" id="IPR014026">
    <property type="entry name" value="UDP-Glc/GDP-Man_DH_dimer"/>
</dbReference>
<dbReference type="InterPro" id="IPR036220">
    <property type="entry name" value="UDP-Glc/GDP-Man_DH_C_sf"/>
</dbReference>
<feature type="domain" description="UDP-glucose/GDP-mannose dehydrogenase C-terminal" evidence="6">
    <location>
        <begin position="378"/>
        <end position="456"/>
    </location>
</feature>
<dbReference type="PANTHER" id="PTHR43491:SF2">
    <property type="entry name" value="UDP-N-ACETYL-D-MANNOSAMINE DEHYDROGENASE"/>
    <property type="match status" value="1"/>
</dbReference>
<keyword evidence="3" id="KW-0520">NAD</keyword>
<dbReference type="Pfam" id="PF00984">
    <property type="entry name" value="UDPG_MGDP_dh"/>
    <property type="match status" value="1"/>
</dbReference>
<dbReference type="InterPro" id="IPR036291">
    <property type="entry name" value="NAD(P)-bd_dom_sf"/>
</dbReference>
<dbReference type="PIRSF" id="PIRSF000124">
    <property type="entry name" value="UDPglc_GDPman_dh"/>
    <property type="match status" value="1"/>
</dbReference>
<comment type="caution">
    <text evidence="8">The sequence shown here is derived from an EMBL/GenBank/DDBJ whole genome shotgun (WGS) entry which is preliminary data.</text>
</comment>
<keyword evidence="9" id="KW-1185">Reference proteome</keyword>